<organism evidence="1 2">
    <name type="scientific">Mycobacterium bohemicum DSM 44277</name>
    <dbReference type="NCBI Taxonomy" id="1236609"/>
    <lineage>
        <taxon>Bacteria</taxon>
        <taxon>Bacillati</taxon>
        <taxon>Actinomycetota</taxon>
        <taxon>Actinomycetes</taxon>
        <taxon>Mycobacteriales</taxon>
        <taxon>Mycobacteriaceae</taxon>
        <taxon>Mycobacterium</taxon>
    </lineage>
</organism>
<name>A0A0U0WFC8_MYCBE</name>
<proteinExistence type="predicted"/>
<evidence type="ECO:0000313" key="1">
    <source>
        <dbReference type="EMBL" id="CPR13332.1"/>
    </source>
</evidence>
<dbReference type="InterPro" id="IPR044918">
    <property type="entry name" value="DUF3349_helical"/>
</dbReference>
<dbReference type="InterPro" id="IPR021784">
    <property type="entry name" value="DUF3349"/>
</dbReference>
<protein>
    <recommendedName>
        <fullName evidence="3">DUF3349 domain-containing protein</fullName>
    </recommendedName>
</protein>
<dbReference type="Proteomes" id="UP000198875">
    <property type="component" value="Unassembled WGS sequence"/>
</dbReference>
<gene>
    <name evidence="1" type="ORF">BN971_04642</name>
</gene>
<sequence length="89" mass="9037">MGLGNCISAVVAFVRAGYPAAAPAAGYAPLLALLPRRVSDDEAAAIAARLSAPAGRVDVGVAITRVTDAMPLPDDIERVRRRVAAAGRG</sequence>
<dbReference type="AlphaFoldDB" id="A0A0U0WFC8"/>
<dbReference type="Pfam" id="PF11829">
    <property type="entry name" value="DUF3349"/>
    <property type="match status" value="1"/>
</dbReference>
<accession>A0A0U0WFC8</accession>
<dbReference type="Gene3D" id="1.10.150.430">
    <property type="entry name" value="DUF3349, helical bundle"/>
    <property type="match status" value="1"/>
</dbReference>
<dbReference type="EMBL" id="CSTD01000006">
    <property type="protein sequence ID" value="CPR13332.1"/>
    <property type="molecule type" value="Genomic_DNA"/>
</dbReference>
<evidence type="ECO:0000313" key="2">
    <source>
        <dbReference type="Proteomes" id="UP000198875"/>
    </source>
</evidence>
<evidence type="ECO:0008006" key="3">
    <source>
        <dbReference type="Google" id="ProtNLM"/>
    </source>
</evidence>
<dbReference type="RefSeq" id="WP_085181972.1">
    <property type="nucleotide sequence ID" value="NZ_CSTD01000006.1"/>
</dbReference>
<reference evidence="1 2" key="1">
    <citation type="submission" date="2015-03" db="EMBL/GenBank/DDBJ databases">
        <authorList>
            <person name="Murphy D."/>
        </authorList>
    </citation>
    <scope>NUCLEOTIDE SEQUENCE [LARGE SCALE GENOMIC DNA]</scope>
    <source>
        <strain evidence="1 2">DSM 44277</strain>
    </source>
</reference>